<reference evidence="1 2" key="2">
    <citation type="submission" date="2020-03" db="EMBL/GenBank/DDBJ databases">
        <authorList>
            <person name="Ichikawa N."/>
            <person name="Kimura A."/>
            <person name="Kitahashi Y."/>
            <person name="Uohara A."/>
        </authorList>
    </citation>
    <scope>NUCLEOTIDE SEQUENCE [LARGE SCALE GENOMIC DNA]</scope>
    <source>
        <strain evidence="1 2">NBRC 108639</strain>
    </source>
</reference>
<keyword evidence="2" id="KW-1185">Reference proteome</keyword>
<dbReference type="EMBL" id="BLPF01000001">
    <property type="protein sequence ID" value="GFJ77479.1"/>
    <property type="molecule type" value="Genomic_DNA"/>
</dbReference>
<gene>
    <name evidence="1" type="ORF">Phou_016590</name>
</gene>
<evidence type="ECO:0000313" key="2">
    <source>
        <dbReference type="Proteomes" id="UP000482800"/>
    </source>
</evidence>
<dbReference type="Proteomes" id="UP000482800">
    <property type="component" value="Unassembled WGS sequence"/>
</dbReference>
<comment type="caution">
    <text evidence="1">The sequence shown here is derived from an EMBL/GenBank/DDBJ whole genome shotgun (WGS) entry which is preliminary data.</text>
</comment>
<accession>A0A6V8K5P3</accession>
<name>A0A6V8K5P3_9ACTN</name>
<evidence type="ECO:0000313" key="1">
    <source>
        <dbReference type="EMBL" id="GFJ77479.1"/>
    </source>
</evidence>
<proteinExistence type="predicted"/>
<protein>
    <submittedName>
        <fullName evidence="1">Uncharacterized protein</fullName>
    </submittedName>
</protein>
<reference evidence="1 2" key="1">
    <citation type="submission" date="2020-03" db="EMBL/GenBank/DDBJ databases">
        <title>Whole genome shotgun sequence of Phytohabitans houttuyneae NBRC 108639.</title>
        <authorList>
            <person name="Komaki H."/>
            <person name="Tamura T."/>
        </authorList>
    </citation>
    <scope>NUCLEOTIDE SEQUENCE [LARGE SCALE GENOMIC DNA]</scope>
    <source>
        <strain evidence="1 2">NBRC 108639</strain>
    </source>
</reference>
<dbReference type="AlphaFoldDB" id="A0A6V8K5P3"/>
<sequence length="49" mass="5603">MGVMREMFRTGVDIERLPARRKGGRTLFGRHRLDWKWTVGLESDEGGAA</sequence>
<organism evidence="1 2">
    <name type="scientific">Phytohabitans houttuyneae</name>
    <dbReference type="NCBI Taxonomy" id="1076126"/>
    <lineage>
        <taxon>Bacteria</taxon>
        <taxon>Bacillati</taxon>
        <taxon>Actinomycetota</taxon>
        <taxon>Actinomycetes</taxon>
        <taxon>Micromonosporales</taxon>
        <taxon>Micromonosporaceae</taxon>
    </lineage>
</organism>